<organism evidence="1">
    <name type="scientific">Podoviridae sp. ctDgT26</name>
    <dbReference type="NCBI Taxonomy" id="2826547"/>
    <lineage>
        <taxon>Viruses</taxon>
        <taxon>Duplodnaviria</taxon>
        <taxon>Heunggongvirae</taxon>
        <taxon>Uroviricota</taxon>
        <taxon>Caudoviricetes</taxon>
    </lineage>
</organism>
<sequence>MMATAKCALGKRGRPSHEWNDGKKDRIYCLGRVDPMTDYPLPECLACPDFVDKAQDDLEEFYGRADNG</sequence>
<proteinExistence type="predicted"/>
<accession>A0A8S5LZC8</accession>
<reference evidence="1" key="1">
    <citation type="journal article" date="2021" name="Proc. Natl. Acad. Sci. U.S.A.">
        <title>A Catalog of Tens of Thousands of Viruses from Human Metagenomes Reveals Hidden Associations with Chronic Diseases.</title>
        <authorList>
            <person name="Tisza M.J."/>
            <person name="Buck C.B."/>
        </authorList>
    </citation>
    <scope>NUCLEOTIDE SEQUENCE</scope>
    <source>
        <strain evidence="1">CtDgT26</strain>
    </source>
</reference>
<protein>
    <submittedName>
        <fullName evidence="1">Uncharacterized protein</fullName>
    </submittedName>
</protein>
<name>A0A8S5LZC8_9CAUD</name>
<dbReference type="EMBL" id="BK014779">
    <property type="protein sequence ID" value="DAD75324.1"/>
    <property type="molecule type" value="Genomic_DNA"/>
</dbReference>
<evidence type="ECO:0000313" key="1">
    <source>
        <dbReference type="EMBL" id="DAD75324.1"/>
    </source>
</evidence>